<dbReference type="Proteomes" id="UP000001623">
    <property type="component" value="Chromosome"/>
</dbReference>
<reference evidence="2 3" key="1">
    <citation type="submission" date="2010-10" db="EMBL/GenBank/DDBJ databases">
        <title>Complete sequence of Mesorhizobium opportunistum WSM2075.</title>
        <authorList>
            <consortium name="US DOE Joint Genome Institute"/>
            <person name="Lucas S."/>
            <person name="Copeland A."/>
            <person name="Lapidus A."/>
            <person name="Cheng J.-F."/>
            <person name="Bruce D."/>
            <person name="Goodwin L."/>
            <person name="Pitluck S."/>
            <person name="Chertkov O."/>
            <person name="Misra M."/>
            <person name="Detter J.C."/>
            <person name="Han C."/>
            <person name="Tapia R."/>
            <person name="Land M."/>
            <person name="Hauser L."/>
            <person name="Kyrpides N."/>
            <person name="Ovchinnikova G."/>
            <person name="Mavrommatis K.M."/>
            <person name="Tiwari R.P."/>
            <person name="Howieson J.G."/>
            <person name="O'Hara G.W."/>
            <person name="Nandasena K.G."/>
            <person name="Woyke T."/>
        </authorList>
    </citation>
    <scope>NUCLEOTIDE SEQUENCE [LARGE SCALE GENOMIC DNA]</scope>
    <source>
        <strain evidence="3">LMG 24607 / HAMBI 3007 / WSM2075</strain>
    </source>
</reference>
<sequence>MRGADTCFADAKPWFLRKVPFTWAPIKFAAREHRRQGSLLLNAPPSRWALCARTGGAFPLTRPVRAQSRPCLNRRSAPRPHRRILRPKRTGSACFAVAAARDLAQWFSRNQPCGIRFKPGPLRSFSSPPADDPRRNTAHSSHHNLTEQAFADAAVLMIWAVMPPLPSGRRNKSTSSRAAGCFQRLSMAEMPCRIRGKCWANLRAAWRASRAVSRSLE</sequence>
<organism evidence="2 3">
    <name type="scientific">Mesorhizobium opportunistum (strain LMG 24607 / HAMBI 3007 / WSM2075)</name>
    <dbReference type="NCBI Taxonomy" id="536019"/>
    <lineage>
        <taxon>Bacteria</taxon>
        <taxon>Pseudomonadati</taxon>
        <taxon>Pseudomonadota</taxon>
        <taxon>Alphaproteobacteria</taxon>
        <taxon>Hyphomicrobiales</taxon>
        <taxon>Phyllobacteriaceae</taxon>
        <taxon>Mesorhizobium</taxon>
    </lineage>
</organism>
<dbReference type="HOGENOM" id="CLU_1271054_0_0_5"/>
<evidence type="ECO:0000313" key="3">
    <source>
        <dbReference type="Proteomes" id="UP000001623"/>
    </source>
</evidence>
<protein>
    <submittedName>
        <fullName evidence="2">Uncharacterized protein</fullName>
    </submittedName>
</protein>
<gene>
    <name evidence="2" type="ordered locus">Mesop_6081</name>
</gene>
<dbReference type="EMBL" id="CP002279">
    <property type="protein sequence ID" value="AEH90483.1"/>
    <property type="molecule type" value="Genomic_DNA"/>
</dbReference>
<evidence type="ECO:0000256" key="1">
    <source>
        <dbReference type="SAM" id="MobiDB-lite"/>
    </source>
</evidence>
<dbReference type="AlphaFoldDB" id="F7Y0B7"/>
<feature type="region of interest" description="Disordered" evidence="1">
    <location>
        <begin position="118"/>
        <end position="142"/>
    </location>
</feature>
<evidence type="ECO:0000313" key="2">
    <source>
        <dbReference type="EMBL" id="AEH90483.1"/>
    </source>
</evidence>
<name>F7Y0B7_MESOW</name>
<accession>F7Y0B7</accession>
<dbReference type="KEGG" id="mop:Mesop_6081"/>
<proteinExistence type="predicted"/>